<dbReference type="GO" id="GO:0004792">
    <property type="term" value="F:thiosulfate-cyanide sulfurtransferase activity"/>
    <property type="evidence" value="ECO:0007669"/>
    <property type="project" value="InterPro"/>
</dbReference>
<dbReference type="PANTHER" id="PTHR11364">
    <property type="entry name" value="THIOSULFATE SULFERTANSFERASE"/>
    <property type="match status" value="1"/>
</dbReference>
<dbReference type="SUPFAM" id="SSF52821">
    <property type="entry name" value="Rhodanese/Cell cycle control phosphatase"/>
    <property type="match status" value="2"/>
</dbReference>
<keyword evidence="1 4" id="KW-0808">Transferase</keyword>
<proteinExistence type="predicted"/>
<dbReference type="PROSITE" id="PS50206">
    <property type="entry name" value="RHODANESE_3"/>
    <property type="match status" value="2"/>
</dbReference>
<reference evidence="4" key="1">
    <citation type="submission" date="2024-05" db="EMBL/GenBank/DDBJ databases">
        <authorList>
            <person name="Yang L."/>
            <person name="Pan L."/>
        </authorList>
    </citation>
    <scope>NUCLEOTIDE SEQUENCE</scope>
    <source>
        <strain evidence="4">FCG-7</strain>
    </source>
</reference>
<dbReference type="InterPro" id="IPR045078">
    <property type="entry name" value="TST/MPST-like"/>
</dbReference>
<dbReference type="AlphaFoldDB" id="A0AAU7F850"/>
<dbReference type="RefSeq" id="WP_348944284.1">
    <property type="nucleotide sequence ID" value="NZ_CP157355.1"/>
</dbReference>
<evidence type="ECO:0000259" key="3">
    <source>
        <dbReference type="PROSITE" id="PS50206"/>
    </source>
</evidence>
<dbReference type="SMART" id="SM00450">
    <property type="entry name" value="RHOD"/>
    <property type="match status" value="2"/>
</dbReference>
<dbReference type="Pfam" id="PF00581">
    <property type="entry name" value="Rhodanese"/>
    <property type="match status" value="2"/>
</dbReference>
<name>A0AAU7F850_9NEIS</name>
<organism evidence="4">
    <name type="scientific">Chitinibacter mangrovi</name>
    <dbReference type="NCBI Taxonomy" id="3153927"/>
    <lineage>
        <taxon>Bacteria</taxon>
        <taxon>Pseudomonadati</taxon>
        <taxon>Pseudomonadota</taxon>
        <taxon>Betaproteobacteria</taxon>
        <taxon>Neisseriales</taxon>
        <taxon>Chitinibacteraceae</taxon>
        <taxon>Chitinibacter</taxon>
    </lineage>
</organism>
<dbReference type="KEGG" id="cmav:ABHF33_12625"/>
<protein>
    <submittedName>
        <fullName evidence="4">Sulfurtransferase</fullName>
        <ecNumber evidence="4">2.8.1.-</ecNumber>
    </submittedName>
</protein>
<evidence type="ECO:0000313" key="4">
    <source>
        <dbReference type="EMBL" id="XBL99902.1"/>
    </source>
</evidence>
<evidence type="ECO:0000256" key="2">
    <source>
        <dbReference type="ARBA" id="ARBA00022737"/>
    </source>
</evidence>
<feature type="domain" description="Rhodanese" evidence="3">
    <location>
        <begin position="15"/>
        <end position="134"/>
    </location>
</feature>
<dbReference type="InterPro" id="IPR001763">
    <property type="entry name" value="Rhodanese-like_dom"/>
</dbReference>
<keyword evidence="2" id="KW-0677">Repeat</keyword>
<dbReference type="InterPro" id="IPR001307">
    <property type="entry name" value="Thiosulphate_STrfase_CS"/>
</dbReference>
<feature type="domain" description="Rhodanese" evidence="3">
    <location>
        <begin position="164"/>
        <end position="276"/>
    </location>
</feature>
<sequence>MGVLIEVAQVQALLGQADVVLIDCRHELANPDAGRAAYLQSHLPGAHFVSLDDDLSGLKTGRNGRHPLPNPATLALKLGGLGIGPATRVIAYDASGGPFAARLWWLLRWLGHDQVQVLNGGWAAWLAAGGELESRIAAIEPQHLQVQLQSQLAVGVDEVEANLVQPQFQLVDARSAERFVGIGETLDPVGGHIPGAANRFFMDNLSDGRFKPAEQLQQEWGVLLGELSSEQLVHQCGSGVTACHNLLALESAGLTGGRLYPGSWSEWCSDPRRALAV</sequence>
<accession>A0AAU7F850</accession>
<dbReference type="PROSITE" id="PS00380">
    <property type="entry name" value="RHODANESE_1"/>
    <property type="match status" value="1"/>
</dbReference>
<dbReference type="Gene3D" id="3.40.250.10">
    <property type="entry name" value="Rhodanese-like domain"/>
    <property type="match status" value="2"/>
</dbReference>
<evidence type="ECO:0000256" key="1">
    <source>
        <dbReference type="ARBA" id="ARBA00022679"/>
    </source>
</evidence>
<dbReference type="InterPro" id="IPR036873">
    <property type="entry name" value="Rhodanese-like_dom_sf"/>
</dbReference>
<dbReference type="CDD" id="cd01448">
    <property type="entry name" value="TST_Repeat_1"/>
    <property type="match status" value="1"/>
</dbReference>
<gene>
    <name evidence="4" type="ORF">ABHF33_12625</name>
</gene>
<dbReference type="CDD" id="cd01449">
    <property type="entry name" value="TST_Repeat_2"/>
    <property type="match status" value="1"/>
</dbReference>
<dbReference type="EMBL" id="CP157355">
    <property type="protein sequence ID" value="XBL99902.1"/>
    <property type="molecule type" value="Genomic_DNA"/>
</dbReference>
<dbReference type="EC" id="2.8.1.-" evidence="4"/>
<dbReference type="PANTHER" id="PTHR11364:SF27">
    <property type="entry name" value="SULFURTRANSFERASE"/>
    <property type="match status" value="1"/>
</dbReference>